<feature type="compositionally biased region" description="Polar residues" evidence="8">
    <location>
        <begin position="18"/>
        <end position="27"/>
    </location>
</feature>
<keyword evidence="5" id="KW-0732">Signal</keyword>
<dbReference type="Proteomes" id="UP000000235">
    <property type="component" value="Chromosome"/>
</dbReference>
<feature type="region of interest" description="Disordered" evidence="8">
    <location>
        <begin position="1"/>
        <end position="33"/>
    </location>
</feature>
<feature type="compositionally biased region" description="Basic and acidic residues" evidence="8">
    <location>
        <begin position="76"/>
        <end position="125"/>
    </location>
</feature>
<gene>
    <name evidence="10" type="ordered locus">Strop_3982</name>
</gene>
<keyword evidence="9" id="KW-1133">Transmembrane helix</keyword>
<name>A4XBV5_SALTO</name>
<dbReference type="Gene3D" id="2.160.20.10">
    <property type="entry name" value="Single-stranded right-handed beta-helix, Pectin lyase-like"/>
    <property type="match status" value="1"/>
</dbReference>
<dbReference type="STRING" id="369723.Strop_3982"/>
<dbReference type="InterPro" id="IPR006626">
    <property type="entry name" value="PbH1"/>
</dbReference>
<dbReference type="HOGENOM" id="CLU_027862_0_0_11"/>
<evidence type="ECO:0000256" key="9">
    <source>
        <dbReference type="SAM" id="Phobius"/>
    </source>
</evidence>
<proteinExistence type="predicted"/>
<dbReference type="eggNOG" id="COG3210">
    <property type="taxonomic scope" value="Bacteria"/>
</dbReference>
<dbReference type="GO" id="GO:0005576">
    <property type="term" value="C:extracellular region"/>
    <property type="evidence" value="ECO:0007669"/>
    <property type="project" value="UniProtKB-SubCell"/>
</dbReference>
<dbReference type="AlphaFoldDB" id="A4XBV5"/>
<dbReference type="InterPro" id="IPR012334">
    <property type="entry name" value="Pectin_lyas_fold"/>
</dbReference>
<organism evidence="10 11">
    <name type="scientific">Salinispora tropica (strain ATCC BAA-916 / DSM 44818 / JCM 13857 / NBRC 105044 / CNB-440)</name>
    <dbReference type="NCBI Taxonomy" id="369723"/>
    <lineage>
        <taxon>Bacteria</taxon>
        <taxon>Bacillati</taxon>
        <taxon>Actinomycetota</taxon>
        <taxon>Actinomycetes</taxon>
        <taxon>Micromonosporales</taxon>
        <taxon>Micromonosporaceae</taxon>
        <taxon>Salinispora</taxon>
    </lineage>
</organism>
<evidence type="ECO:0000313" key="10">
    <source>
        <dbReference type="EMBL" id="ABP56412.1"/>
    </source>
</evidence>
<evidence type="ECO:0000256" key="7">
    <source>
        <dbReference type="ARBA" id="ARBA00023237"/>
    </source>
</evidence>
<feature type="transmembrane region" description="Helical" evidence="9">
    <location>
        <begin position="40"/>
        <end position="62"/>
    </location>
</feature>
<dbReference type="InterPro" id="IPR011050">
    <property type="entry name" value="Pectin_lyase_fold/virulence"/>
</dbReference>
<evidence type="ECO:0000256" key="6">
    <source>
        <dbReference type="ARBA" id="ARBA00023136"/>
    </source>
</evidence>
<keyword evidence="9" id="KW-0812">Transmembrane</keyword>
<evidence type="ECO:0000313" key="11">
    <source>
        <dbReference type="Proteomes" id="UP000000235"/>
    </source>
</evidence>
<evidence type="ECO:0000256" key="2">
    <source>
        <dbReference type="ARBA" id="ARBA00004442"/>
    </source>
</evidence>
<evidence type="ECO:0000256" key="3">
    <source>
        <dbReference type="ARBA" id="ARBA00004613"/>
    </source>
</evidence>
<protein>
    <submittedName>
        <fullName evidence="10">Polymorphic outer membrane protein</fullName>
    </submittedName>
</protein>
<dbReference type="SUPFAM" id="SSF51126">
    <property type="entry name" value="Pectin lyase-like"/>
    <property type="match status" value="1"/>
</dbReference>
<keyword evidence="11" id="KW-1185">Reference proteome</keyword>
<accession>A4XBV5</accession>
<evidence type="ECO:0000256" key="8">
    <source>
        <dbReference type="SAM" id="MobiDB-lite"/>
    </source>
</evidence>
<keyword evidence="4" id="KW-0964">Secreted</keyword>
<dbReference type="SMART" id="SM00710">
    <property type="entry name" value="PbH1"/>
    <property type="match status" value="7"/>
</dbReference>
<keyword evidence="7" id="KW-0998">Cell outer membrane</keyword>
<comment type="subcellular location">
    <subcellularLocation>
        <location evidence="1">Cell envelope</location>
    </subcellularLocation>
    <subcellularLocation>
        <location evidence="2">Cell outer membrane</location>
    </subcellularLocation>
    <subcellularLocation>
        <location evidence="3">Secreted</location>
    </subcellularLocation>
</comment>
<dbReference type="EMBL" id="CP000667">
    <property type="protein sequence ID" value="ABP56412.1"/>
    <property type="molecule type" value="Genomic_DNA"/>
</dbReference>
<keyword evidence="6 9" id="KW-0472">Membrane</keyword>
<evidence type="ECO:0000256" key="1">
    <source>
        <dbReference type="ARBA" id="ARBA00004196"/>
    </source>
</evidence>
<evidence type="ECO:0000256" key="5">
    <source>
        <dbReference type="ARBA" id="ARBA00022729"/>
    </source>
</evidence>
<dbReference type="PANTHER" id="PTHR11319">
    <property type="entry name" value="G PROTEIN-COUPLED RECEPTOR-RELATED"/>
    <property type="match status" value="1"/>
</dbReference>
<evidence type="ECO:0000256" key="4">
    <source>
        <dbReference type="ARBA" id="ARBA00022525"/>
    </source>
</evidence>
<dbReference type="PANTHER" id="PTHR11319:SF35">
    <property type="entry name" value="OUTER MEMBRANE PROTEIN PMPC-RELATED"/>
    <property type="match status" value="1"/>
</dbReference>
<feature type="region of interest" description="Disordered" evidence="8">
    <location>
        <begin position="74"/>
        <end position="129"/>
    </location>
</feature>
<dbReference type="InterPro" id="IPR003368">
    <property type="entry name" value="POMP_repeat"/>
</dbReference>
<sequence>MVRVVGPCRSRGKDIDFTMSNQDQTQGPVRPVGRRAKSRWRWWAVGLAGVTGLALGAVGVAASPAADALGRTLTAADDHGGDRGGDRGKRDAGKHDGGKRKHDDKGKDGKKGKDGEKSKGSEKKPTGIPVPCDADALIAQITLANARGGAVLDLAKDCTYLLTADIDGAGLPAITAPITLNGGKKTTIERAAAVDEFRIFTVDVGGDLTLNKLTVTGGQTDGDGGGILVNAGGALTTTHSTITRNISGGSGGGIANNGTTRVKYSTVDRNTAATEGGGIYSTGLLEVVKSHIDNNTVTNGGGGGISSATSTVTVKGGTISGNFANISALRVVGGIGTVTGTTFTNNTARSSGGGAARVESDGQLTMRKVNLTDNTASALGGALFVESESFAVVEDSIIKNNTNTLVAGGGGIYNAGQTVIRHTKIIGNQAPDIGGGIYNEGTISLFATKVVENIALTDGGGIFNAVAGTVNLNTATGTIVIKNRPNNCVNVPGCAG</sequence>
<dbReference type="GO" id="GO:0009279">
    <property type="term" value="C:cell outer membrane"/>
    <property type="evidence" value="ECO:0007669"/>
    <property type="project" value="UniProtKB-SubCell"/>
</dbReference>
<reference evidence="11" key="1">
    <citation type="journal article" date="2007" name="Proc. Natl. Acad. Sci. U.S.A.">
        <title>Genome sequencing reveals complex secondary metabolome in the marine actinomycete Salinispora tropica.</title>
        <authorList>
            <person name="Udwary D.W."/>
            <person name="Zeigler L."/>
            <person name="Asolkar R.N."/>
            <person name="Singan V."/>
            <person name="Lapidus A."/>
            <person name="Fenical W."/>
            <person name="Jensen P.R."/>
            <person name="Moore B.S."/>
        </authorList>
    </citation>
    <scope>NUCLEOTIDE SEQUENCE [LARGE SCALE GENOMIC DNA]</scope>
    <source>
        <strain evidence="11">ATCC BAA-916 / DSM 44818 / CNB-440</strain>
    </source>
</reference>
<dbReference type="KEGG" id="stp:Strop_3982"/>
<dbReference type="NCBIfam" id="TIGR01376">
    <property type="entry name" value="POMP_repeat"/>
    <property type="match status" value="1"/>
</dbReference>